<keyword evidence="5 10" id="KW-0418">Kinase</keyword>
<dbReference type="Gene3D" id="3.40.50.300">
    <property type="entry name" value="P-loop containing nucleotide triphosphate hydrolases"/>
    <property type="match status" value="1"/>
</dbReference>
<proteinExistence type="inferred from homology"/>
<feature type="domain" description="AAA" evidence="9">
    <location>
        <begin position="42"/>
        <end position="194"/>
    </location>
</feature>
<dbReference type="Proteomes" id="UP000266340">
    <property type="component" value="Unassembled WGS sequence"/>
</dbReference>
<evidence type="ECO:0000256" key="5">
    <source>
        <dbReference type="ARBA" id="ARBA00022777"/>
    </source>
</evidence>
<evidence type="ECO:0000256" key="7">
    <source>
        <dbReference type="ARBA" id="ARBA00023137"/>
    </source>
</evidence>
<evidence type="ECO:0000256" key="8">
    <source>
        <dbReference type="ARBA" id="ARBA00051245"/>
    </source>
</evidence>
<evidence type="ECO:0000256" key="4">
    <source>
        <dbReference type="ARBA" id="ARBA00022741"/>
    </source>
</evidence>
<dbReference type="InterPro" id="IPR005702">
    <property type="entry name" value="Wzc-like_C"/>
</dbReference>
<protein>
    <recommendedName>
        <fullName evidence="2">non-specific protein-tyrosine kinase</fullName>
        <ecNumber evidence="2">2.7.10.2</ecNumber>
    </recommendedName>
</protein>
<keyword evidence="11" id="KW-1185">Reference proteome</keyword>
<evidence type="ECO:0000256" key="6">
    <source>
        <dbReference type="ARBA" id="ARBA00022840"/>
    </source>
</evidence>
<dbReference type="NCBIfam" id="TIGR01007">
    <property type="entry name" value="eps_fam"/>
    <property type="match status" value="1"/>
</dbReference>
<keyword evidence="3 10" id="KW-0808">Transferase</keyword>
<evidence type="ECO:0000259" key="9">
    <source>
        <dbReference type="Pfam" id="PF13614"/>
    </source>
</evidence>
<keyword evidence="4" id="KW-0547">Nucleotide-binding</keyword>
<dbReference type="GO" id="GO:0004715">
    <property type="term" value="F:non-membrane spanning protein tyrosine kinase activity"/>
    <property type="evidence" value="ECO:0007669"/>
    <property type="project" value="UniProtKB-EC"/>
</dbReference>
<keyword evidence="7" id="KW-0829">Tyrosine-protein kinase</keyword>
<evidence type="ECO:0000256" key="3">
    <source>
        <dbReference type="ARBA" id="ARBA00022679"/>
    </source>
</evidence>
<dbReference type="FunFam" id="3.40.50.300:FF:000527">
    <property type="entry name" value="Tyrosine-protein kinase etk"/>
    <property type="match status" value="1"/>
</dbReference>
<dbReference type="GO" id="GO:0005886">
    <property type="term" value="C:plasma membrane"/>
    <property type="evidence" value="ECO:0007669"/>
    <property type="project" value="UniProtKB-ARBA"/>
</dbReference>
<dbReference type="OrthoDB" id="9794577at2"/>
<name>A0A398CXU3_9BACL</name>
<dbReference type="GO" id="GO:0042802">
    <property type="term" value="F:identical protein binding"/>
    <property type="evidence" value="ECO:0007669"/>
    <property type="project" value="UniProtKB-ARBA"/>
</dbReference>
<dbReference type="PANTHER" id="PTHR32309">
    <property type="entry name" value="TYROSINE-PROTEIN KINASE"/>
    <property type="match status" value="1"/>
</dbReference>
<dbReference type="PANTHER" id="PTHR32309:SF13">
    <property type="entry name" value="FERRIC ENTEROBACTIN TRANSPORT PROTEIN FEPE"/>
    <property type="match status" value="1"/>
</dbReference>
<accession>A0A398CXU3</accession>
<comment type="similarity">
    <text evidence="1">Belongs to the CpsD/CapB family.</text>
</comment>
<evidence type="ECO:0000256" key="1">
    <source>
        <dbReference type="ARBA" id="ARBA00007316"/>
    </source>
</evidence>
<evidence type="ECO:0000313" key="10">
    <source>
        <dbReference type="EMBL" id="RIE03814.1"/>
    </source>
</evidence>
<evidence type="ECO:0000256" key="2">
    <source>
        <dbReference type="ARBA" id="ARBA00011903"/>
    </source>
</evidence>
<reference evidence="10 11" key="1">
    <citation type="submission" date="2018-09" db="EMBL/GenBank/DDBJ databases">
        <title>Cohnella cavernae sp. nov., isolated from a karst cave.</title>
        <authorList>
            <person name="Zhu H."/>
        </authorList>
    </citation>
    <scope>NUCLEOTIDE SEQUENCE [LARGE SCALE GENOMIC DNA]</scope>
    <source>
        <strain evidence="10 11">K2E09-144</strain>
    </source>
</reference>
<dbReference type="Pfam" id="PF13614">
    <property type="entry name" value="AAA_31"/>
    <property type="match status" value="1"/>
</dbReference>
<sequence length="234" mass="25566">MSRSSTEAKLVTHTNPSSPLSEAYRALRTNIQFSGIDERIQTLMVASAQSGDGKSTSISNLAIAYAQEGKQVLLIDGDLRKPSLHHMFLLSNRLGLTNVLLGGQSWKQSVRETHVPNLSVMPAGAIPPNPSEILASQKMKTLMDELREHFDIILFDTPPILAVSDGIIVSSMCDGVVIVVNSGKTKYAVAKKLQQSLDRAKARVLGVLLNNVKRKGNEGYYYNYYAYGSNAKKS</sequence>
<dbReference type="SUPFAM" id="SSF52540">
    <property type="entry name" value="P-loop containing nucleoside triphosphate hydrolases"/>
    <property type="match status" value="1"/>
</dbReference>
<dbReference type="InterPro" id="IPR027417">
    <property type="entry name" value="P-loop_NTPase"/>
</dbReference>
<evidence type="ECO:0000313" key="11">
    <source>
        <dbReference type="Proteomes" id="UP000266340"/>
    </source>
</evidence>
<comment type="catalytic activity">
    <reaction evidence="8">
        <text>L-tyrosyl-[protein] + ATP = O-phospho-L-tyrosyl-[protein] + ADP + H(+)</text>
        <dbReference type="Rhea" id="RHEA:10596"/>
        <dbReference type="Rhea" id="RHEA-COMP:10136"/>
        <dbReference type="Rhea" id="RHEA-COMP:20101"/>
        <dbReference type="ChEBI" id="CHEBI:15378"/>
        <dbReference type="ChEBI" id="CHEBI:30616"/>
        <dbReference type="ChEBI" id="CHEBI:46858"/>
        <dbReference type="ChEBI" id="CHEBI:61978"/>
        <dbReference type="ChEBI" id="CHEBI:456216"/>
        <dbReference type="EC" id="2.7.10.2"/>
    </reaction>
</comment>
<dbReference type="EMBL" id="QXJM01000030">
    <property type="protein sequence ID" value="RIE03814.1"/>
    <property type="molecule type" value="Genomic_DNA"/>
</dbReference>
<dbReference type="InterPro" id="IPR050445">
    <property type="entry name" value="Bact_polysacc_biosynth/exp"/>
</dbReference>
<gene>
    <name evidence="10" type="ORF">D3H35_09685</name>
</gene>
<dbReference type="EC" id="2.7.10.2" evidence="2"/>
<dbReference type="AlphaFoldDB" id="A0A398CXU3"/>
<keyword evidence="6" id="KW-0067">ATP-binding</keyword>
<organism evidence="10 11">
    <name type="scientific">Cohnella faecalis</name>
    <dbReference type="NCBI Taxonomy" id="2315694"/>
    <lineage>
        <taxon>Bacteria</taxon>
        <taxon>Bacillati</taxon>
        <taxon>Bacillota</taxon>
        <taxon>Bacilli</taxon>
        <taxon>Bacillales</taxon>
        <taxon>Paenibacillaceae</taxon>
        <taxon>Cohnella</taxon>
    </lineage>
</organism>
<comment type="caution">
    <text evidence="10">The sequence shown here is derived from an EMBL/GenBank/DDBJ whole genome shotgun (WGS) entry which is preliminary data.</text>
</comment>
<dbReference type="GO" id="GO:0005524">
    <property type="term" value="F:ATP binding"/>
    <property type="evidence" value="ECO:0007669"/>
    <property type="project" value="UniProtKB-KW"/>
</dbReference>
<dbReference type="CDD" id="cd05387">
    <property type="entry name" value="BY-kinase"/>
    <property type="match status" value="1"/>
</dbReference>
<dbReference type="RefSeq" id="WP_119148886.1">
    <property type="nucleotide sequence ID" value="NZ_JBHSOV010000021.1"/>
</dbReference>
<dbReference type="InterPro" id="IPR025669">
    <property type="entry name" value="AAA_dom"/>
</dbReference>